<name>A0A1Q3DET5_CEPFO</name>
<dbReference type="OrthoDB" id="10552609at2759"/>
<reference evidence="2" key="1">
    <citation type="submission" date="2016-04" db="EMBL/GenBank/DDBJ databases">
        <title>Cephalotus genome sequencing.</title>
        <authorList>
            <person name="Fukushima K."/>
            <person name="Hasebe M."/>
            <person name="Fang X."/>
        </authorList>
    </citation>
    <scope>NUCLEOTIDE SEQUENCE [LARGE SCALE GENOMIC DNA]</scope>
    <source>
        <strain evidence="2">cv. St1</strain>
    </source>
</reference>
<dbReference type="InParanoid" id="A0A1Q3DET5"/>
<evidence type="ECO:0000313" key="2">
    <source>
        <dbReference type="Proteomes" id="UP000187406"/>
    </source>
</evidence>
<evidence type="ECO:0000313" key="1">
    <source>
        <dbReference type="EMBL" id="GAV90945.1"/>
    </source>
</evidence>
<organism evidence="1 2">
    <name type="scientific">Cephalotus follicularis</name>
    <name type="common">Albany pitcher plant</name>
    <dbReference type="NCBI Taxonomy" id="3775"/>
    <lineage>
        <taxon>Eukaryota</taxon>
        <taxon>Viridiplantae</taxon>
        <taxon>Streptophyta</taxon>
        <taxon>Embryophyta</taxon>
        <taxon>Tracheophyta</taxon>
        <taxon>Spermatophyta</taxon>
        <taxon>Magnoliopsida</taxon>
        <taxon>eudicotyledons</taxon>
        <taxon>Gunneridae</taxon>
        <taxon>Pentapetalae</taxon>
        <taxon>rosids</taxon>
        <taxon>fabids</taxon>
        <taxon>Oxalidales</taxon>
        <taxon>Cephalotaceae</taxon>
        <taxon>Cephalotus</taxon>
    </lineage>
</organism>
<feature type="non-terminal residue" evidence="1">
    <location>
        <position position="1"/>
    </location>
</feature>
<gene>
    <name evidence="1" type="ORF">CFOL_v3_34345</name>
</gene>
<dbReference type="STRING" id="3775.A0A1Q3DET5"/>
<dbReference type="EMBL" id="BDDD01006775">
    <property type="protein sequence ID" value="GAV90945.1"/>
    <property type="molecule type" value="Genomic_DNA"/>
</dbReference>
<comment type="caution">
    <text evidence="1">The sequence shown here is derived from an EMBL/GenBank/DDBJ whole genome shotgun (WGS) entry which is preliminary data.</text>
</comment>
<dbReference type="InterPro" id="IPR013083">
    <property type="entry name" value="Znf_RING/FYVE/PHD"/>
</dbReference>
<accession>A0A1Q3DET5</accession>
<sequence>PGQFKKCFDTFEVILPNSTLCLGNPTTTKQALLICLSTEVFLLQIGILVREEYHGLTTMFYLCLFYHKRILEDEGHCPGCRKPYEHEPVEVEASAHGGSLTISVGSFL</sequence>
<dbReference type="Gene3D" id="3.30.40.10">
    <property type="entry name" value="Zinc/RING finger domain, C3HC4 (zinc finger)"/>
    <property type="match status" value="1"/>
</dbReference>
<proteinExistence type="predicted"/>
<dbReference type="Pfam" id="PF14570">
    <property type="entry name" value="zf-RING_4"/>
    <property type="match status" value="1"/>
</dbReference>
<dbReference type="AlphaFoldDB" id="A0A1Q3DET5"/>
<keyword evidence="2" id="KW-1185">Reference proteome</keyword>
<protein>
    <submittedName>
        <fullName evidence="1">Uncharacterized protein</fullName>
    </submittedName>
</protein>
<dbReference type="Proteomes" id="UP000187406">
    <property type="component" value="Unassembled WGS sequence"/>
</dbReference>